<feature type="transmembrane region" description="Helical" evidence="1">
    <location>
        <begin position="7"/>
        <end position="25"/>
    </location>
</feature>
<evidence type="ECO:0000256" key="1">
    <source>
        <dbReference type="SAM" id="Phobius"/>
    </source>
</evidence>
<dbReference type="EMBL" id="RBIN01000005">
    <property type="protein sequence ID" value="RKR03303.1"/>
    <property type="molecule type" value="Genomic_DNA"/>
</dbReference>
<dbReference type="OrthoDB" id="1808939at2"/>
<keyword evidence="1" id="KW-1133">Transmembrane helix</keyword>
<evidence type="ECO:0000313" key="3">
    <source>
        <dbReference type="Proteomes" id="UP000281975"/>
    </source>
</evidence>
<dbReference type="Proteomes" id="UP000281975">
    <property type="component" value="Unassembled WGS sequence"/>
</dbReference>
<accession>A0A420WW36</accession>
<keyword evidence="3" id="KW-1185">Reference proteome</keyword>
<evidence type="ECO:0000313" key="2">
    <source>
        <dbReference type="EMBL" id="RKR03303.1"/>
    </source>
</evidence>
<dbReference type="RefSeq" id="WP_121172787.1">
    <property type="nucleotide sequence ID" value="NZ_RBIN01000005.1"/>
</dbReference>
<proteinExistence type="predicted"/>
<comment type="caution">
    <text evidence="2">The sequence shown here is derived from an EMBL/GenBank/DDBJ whole genome shotgun (WGS) entry which is preliminary data.</text>
</comment>
<gene>
    <name evidence="2" type="ORF">C7446_1824</name>
</gene>
<keyword evidence="1" id="KW-0812">Transmembrane</keyword>
<dbReference type="AlphaFoldDB" id="A0A420WW36"/>
<sequence>MKTSRWIHAIWVLVALCYLLPFGPLRQVQAWYGSLLLWAVIGGLVIVINALATRGFTAADREGGDE</sequence>
<reference evidence="2 3" key="1">
    <citation type="submission" date="2018-10" db="EMBL/GenBank/DDBJ databases">
        <title>Genomic Encyclopedia of Type Strains, Phase IV (KMG-IV): sequencing the most valuable type-strain genomes for metagenomic binning, comparative biology and taxonomic classification.</title>
        <authorList>
            <person name="Goeker M."/>
        </authorList>
    </citation>
    <scope>NUCLEOTIDE SEQUENCE [LARGE SCALE GENOMIC DNA]</scope>
    <source>
        <strain evidence="2 3">DSM 23229</strain>
    </source>
</reference>
<organism evidence="2 3">
    <name type="scientific">Kushneria sinocarnis</name>
    <dbReference type="NCBI Taxonomy" id="595502"/>
    <lineage>
        <taxon>Bacteria</taxon>
        <taxon>Pseudomonadati</taxon>
        <taxon>Pseudomonadota</taxon>
        <taxon>Gammaproteobacteria</taxon>
        <taxon>Oceanospirillales</taxon>
        <taxon>Halomonadaceae</taxon>
        <taxon>Kushneria</taxon>
    </lineage>
</organism>
<name>A0A420WW36_9GAMM</name>
<feature type="transmembrane region" description="Helical" evidence="1">
    <location>
        <begin position="31"/>
        <end position="52"/>
    </location>
</feature>
<protein>
    <submittedName>
        <fullName evidence="2">Uncharacterized protein</fullName>
    </submittedName>
</protein>
<keyword evidence="1" id="KW-0472">Membrane</keyword>